<dbReference type="VEuPathDB" id="FungiDB:HMPREF1541_07072"/>
<evidence type="ECO:0000256" key="2">
    <source>
        <dbReference type="ARBA" id="ARBA00023015"/>
    </source>
</evidence>
<feature type="domain" description="Xylanolytic transcriptional activator regulatory" evidence="7">
    <location>
        <begin position="128"/>
        <end position="202"/>
    </location>
</feature>
<dbReference type="InParanoid" id="W2RRT9"/>
<evidence type="ECO:0000256" key="6">
    <source>
        <dbReference type="SAM" id="MobiDB-lite"/>
    </source>
</evidence>
<dbReference type="GO" id="GO:0043565">
    <property type="term" value="F:sequence-specific DNA binding"/>
    <property type="evidence" value="ECO:0007669"/>
    <property type="project" value="TreeGrafter"/>
</dbReference>
<dbReference type="GO" id="GO:0045944">
    <property type="term" value="P:positive regulation of transcription by RNA polymerase II"/>
    <property type="evidence" value="ECO:0007669"/>
    <property type="project" value="TreeGrafter"/>
</dbReference>
<dbReference type="PANTHER" id="PTHR47540:SF4">
    <property type="entry name" value="TRANSCRIPTION FACTOR RGLT"/>
    <property type="match status" value="1"/>
</dbReference>
<keyword evidence="5" id="KW-0539">Nucleus</keyword>
<evidence type="ECO:0000256" key="5">
    <source>
        <dbReference type="ARBA" id="ARBA00023242"/>
    </source>
</evidence>
<dbReference type="GO" id="GO:0006351">
    <property type="term" value="P:DNA-templated transcription"/>
    <property type="evidence" value="ECO:0007669"/>
    <property type="project" value="InterPro"/>
</dbReference>
<evidence type="ECO:0000313" key="8">
    <source>
        <dbReference type="EMBL" id="ETN39030.1"/>
    </source>
</evidence>
<evidence type="ECO:0000256" key="4">
    <source>
        <dbReference type="ARBA" id="ARBA00023163"/>
    </source>
</evidence>
<gene>
    <name evidence="8" type="ORF">HMPREF1541_07072</name>
</gene>
<sequence length="512" mass="58376">MPLSRVSKAASPGLDEAHKLMDHYFRFAMPTFRFFHRQSLERWMADYVHRQPLPAAKAASVLIVWAQALISYPDDSIGDLQASQRGASYFEQARTLLNSELGPMTLACVEARLAMCLYLLCVSRIVECRFLFSFTHALAISMGLHRKASRRLKLAAFQQERRKRVFWSLYIVDSYLSVMLGQPRHLRDDDLDQEYPVNIDDLVLDAATDLSQVPHHGNIEAFIYHARLARLFTRSTDVLYPIHDISSEDIVQRGESIVAALDGLEQELPTFLKPRLTAAIGVQTWDRQNSVLSLGFAHARIIATRRSLLVDTFKISSDTEMHQRHESCMRDCLDAIINVLDHVFSMLQHGRLLSTFWLTQYIALCAISTLFVYQIQQNQGKVPVLAQSRDLTQYLSKAQEIQEHLAKIVPQGSQAQRHHYLLSKLRQRASRSASSSVTPVEGRAQQSSRVQEEEERYPPSPQPQTQPPVDMPGGNDFTAVNMFDHDIPDAASWLYLDQLGMQPDFHATWPRY</sequence>
<protein>
    <recommendedName>
        <fullName evidence="7">Xylanolytic transcriptional activator regulatory domain-containing protein</fullName>
    </recommendedName>
</protein>
<dbReference type="Proteomes" id="UP000030752">
    <property type="component" value="Unassembled WGS sequence"/>
</dbReference>
<comment type="subcellular location">
    <subcellularLocation>
        <location evidence="1">Nucleus</location>
    </subcellularLocation>
</comment>
<dbReference type="eggNOG" id="ENOG502S0TA">
    <property type="taxonomic scope" value="Eukaryota"/>
</dbReference>
<dbReference type="STRING" id="1220924.W2RRT9"/>
<dbReference type="AlphaFoldDB" id="W2RRT9"/>
<evidence type="ECO:0000259" key="7">
    <source>
        <dbReference type="SMART" id="SM00906"/>
    </source>
</evidence>
<dbReference type="RefSeq" id="XP_008719619.1">
    <property type="nucleotide sequence ID" value="XM_008721397.1"/>
</dbReference>
<evidence type="ECO:0000256" key="3">
    <source>
        <dbReference type="ARBA" id="ARBA00023125"/>
    </source>
</evidence>
<accession>W2RRT9</accession>
<feature type="region of interest" description="Disordered" evidence="6">
    <location>
        <begin position="428"/>
        <end position="481"/>
    </location>
</feature>
<proteinExistence type="predicted"/>
<dbReference type="Pfam" id="PF04082">
    <property type="entry name" value="Fungal_trans"/>
    <property type="match status" value="1"/>
</dbReference>
<dbReference type="OrthoDB" id="2579025at2759"/>
<dbReference type="GeneID" id="19974411"/>
<evidence type="ECO:0000256" key="1">
    <source>
        <dbReference type="ARBA" id="ARBA00004123"/>
    </source>
</evidence>
<name>W2RRT9_CYPE1</name>
<dbReference type="GO" id="GO:0008270">
    <property type="term" value="F:zinc ion binding"/>
    <property type="evidence" value="ECO:0007669"/>
    <property type="project" value="InterPro"/>
</dbReference>
<keyword evidence="9" id="KW-1185">Reference proteome</keyword>
<dbReference type="EMBL" id="KB822722">
    <property type="protein sequence ID" value="ETN39030.1"/>
    <property type="molecule type" value="Genomic_DNA"/>
</dbReference>
<evidence type="ECO:0000313" key="9">
    <source>
        <dbReference type="Proteomes" id="UP000030752"/>
    </source>
</evidence>
<dbReference type="SMART" id="SM00906">
    <property type="entry name" value="Fungal_trans"/>
    <property type="match status" value="1"/>
</dbReference>
<dbReference type="InterPro" id="IPR007219">
    <property type="entry name" value="XnlR_reg_dom"/>
</dbReference>
<dbReference type="HOGENOM" id="CLU_009239_2_0_1"/>
<dbReference type="CDD" id="cd12148">
    <property type="entry name" value="fungal_TF_MHR"/>
    <property type="match status" value="1"/>
</dbReference>
<keyword evidence="3" id="KW-0238">DNA-binding</keyword>
<dbReference type="GO" id="GO:0005634">
    <property type="term" value="C:nucleus"/>
    <property type="evidence" value="ECO:0007669"/>
    <property type="project" value="UniProtKB-SubCell"/>
</dbReference>
<keyword evidence="4" id="KW-0804">Transcription</keyword>
<reference evidence="8 9" key="1">
    <citation type="submission" date="2013-03" db="EMBL/GenBank/DDBJ databases">
        <title>The Genome Sequence of Phialophora europaea CBS 101466.</title>
        <authorList>
            <consortium name="The Broad Institute Genomics Platform"/>
            <person name="Cuomo C."/>
            <person name="de Hoog S."/>
            <person name="Gorbushina A."/>
            <person name="Walker B."/>
            <person name="Young S.K."/>
            <person name="Zeng Q."/>
            <person name="Gargeya S."/>
            <person name="Fitzgerald M."/>
            <person name="Haas B."/>
            <person name="Abouelleil A."/>
            <person name="Allen A.W."/>
            <person name="Alvarado L."/>
            <person name="Arachchi H.M."/>
            <person name="Berlin A.M."/>
            <person name="Chapman S.B."/>
            <person name="Gainer-Dewar J."/>
            <person name="Goldberg J."/>
            <person name="Griggs A."/>
            <person name="Gujja S."/>
            <person name="Hansen M."/>
            <person name="Howarth C."/>
            <person name="Imamovic A."/>
            <person name="Ireland A."/>
            <person name="Larimer J."/>
            <person name="McCowan C."/>
            <person name="Murphy C."/>
            <person name="Pearson M."/>
            <person name="Poon T.W."/>
            <person name="Priest M."/>
            <person name="Roberts A."/>
            <person name="Saif S."/>
            <person name="Shea T."/>
            <person name="Sisk P."/>
            <person name="Sykes S."/>
            <person name="Wortman J."/>
            <person name="Nusbaum C."/>
            <person name="Birren B."/>
        </authorList>
    </citation>
    <scope>NUCLEOTIDE SEQUENCE [LARGE SCALE GENOMIC DNA]</scope>
    <source>
        <strain evidence="8 9">CBS 101466</strain>
    </source>
</reference>
<dbReference type="InterPro" id="IPR051711">
    <property type="entry name" value="Stress_Response_Reg"/>
</dbReference>
<organism evidence="8 9">
    <name type="scientific">Cyphellophora europaea (strain CBS 101466)</name>
    <name type="common">Phialophora europaea</name>
    <dbReference type="NCBI Taxonomy" id="1220924"/>
    <lineage>
        <taxon>Eukaryota</taxon>
        <taxon>Fungi</taxon>
        <taxon>Dikarya</taxon>
        <taxon>Ascomycota</taxon>
        <taxon>Pezizomycotina</taxon>
        <taxon>Eurotiomycetes</taxon>
        <taxon>Chaetothyriomycetidae</taxon>
        <taxon>Chaetothyriales</taxon>
        <taxon>Cyphellophoraceae</taxon>
        <taxon>Cyphellophora</taxon>
    </lineage>
</organism>
<feature type="compositionally biased region" description="Pro residues" evidence="6">
    <location>
        <begin position="458"/>
        <end position="470"/>
    </location>
</feature>
<dbReference type="PANTHER" id="PTHR47540">
    <property type="entry name" value="THIAMINE REPRESSIBLE GENES REGULATORY PROTEIN THI5"/>
    <property type="match status" value="1"/>
</dbReference>
<keyword evidence="2" id="KW-0805">Transcription regulation</keyword>